<protein>
    <submittedName>
        <fullName evidence="2">NAD(P)-dependent oxidoreductase</fullName>
    </submittedName>
</protein>
<dbReference type="InterPro" id="IPR051783">
    <property type="entry name" value="NAD(P)-dependent_oxidoreduct"/>
</dbReference>
<dbReference type="EMBL" id="SORZ01000001">
    <property type="protein sequence ID" value="TPW35613.1"/>
    <property type="molecule type" value="Genomic_DNA"/>
</dbReference>
<dbReference type="GO" id="GO:0004029">
    <property type="term" value="F:aldehyde dehydrogenase (NAD+) activity"/>
    <property type="evidence" value="ECO:0007669"/>
    <property type="project" value="TreeGrafter"/>
</dbReference>
<feature type="domain" description="NAD-dependent epimerase/dehydratase" evidence="1">
    <location>
        <begin position="3"/>
        <end position="227"/>
    </location>
</feature>
<dbReference type="Proteomes" id="UP000315037">
    <property type="component" value="Unassembled WGS sequence"/>
</dbReference>
<proteinExistence type="predicted"/>
<sequence>MKILIAGATGALGRPLVRKLVAKGYEVWGIGRKPEGLAWLREQGAHEAACNVLDAGEVETLCRQVQPEAIINLLSALPADPFQLVEALPADAHLRLTGSAALLAAATACGARRYLQQSSGFYLLAPAGQLATEQSPFRVDGPGSVGESARMYATLEERLLAVKDLETTALRYGFLYGPGTWYTREGVFAQHLADKAVALIGKADGVWSFVEVEDAAEATARALTAPSGIYDITDSAPLPYVEWLNRFAAWVHAPPPPVVGMEEGREKYGEETVYYENELSGANNTKARTVLGFAPRKAPWLA</sequence>
<dbReference type="AlphaFoldDB" id="A0A506UR93"/>
<evidence type="ECO:0000313" key="3">
    <source>
        <dbReference type="Proteomes" id="UP000315037"/>
    </source>
</evidence>
<dbReference type="PANTHER" id="PTHR48079:SF6">
    <property type="entry name" value="NAD(P)-BINDING DOMAIN-CONTAINING PROTEIN-RELATED"/>
    <property type="match status" value="1"/>
</dbReference>
<gene>
    <name evidence="2" type="ORF">E3202_01160</name>
</gene>
<evidence type="ECO:0000313" key="2">
    <source>
        <dbReference type="EMBL" id="TPW35613.1"/>
    </source>
</evidence>
<comment type="caution">
    <text evidence="2">The sequence shown here is derived from an EMBL/GenBank/DDBJ whole genome shotgun (WGS) entry which is preliminary data.</text>
</comment>
<evidence type="ECO:0000259" key="1">
    <source>
        <dbReference type="Pfam" id="PF01370"/>
    </source>
</evidence>
<dbReference type="InterPro" id="IPR001509">
    <property type="entry name" value="Epimerase_deHydtase"/>
</dbReference>
<dbReference type="GO" id="GO:0005737">
    <property type="term" value="C:cytoplasm"/>
    <property type="evidence" value="ECO:0007669"/>
    <property type="project" value="TreeGrafter"/>
</dbReference>
<name>A0A506UR93_9PROT</name>
<dbReference type="InterPro" id="IPR036291">
    <property type="entry name" value="NAD(P)-bd_dom_sf"/>
</dbReference>
<accession>A0A506UR93</accession>
<dbReference type="SUPFAM" id="SSF51735">
    <property type="entry name" value="NAD(P)-binding Rossmann-fold domains"/>
    <property type="match status" value="1"/>
</dbReference>
<dbReference type="PANTHER" id="PTHR48079">
    <property type="entry name" value="PROTEIN YEEZ"/>
    <property type="match status" value="1"/>
</dbReference>
<reference evidence="2 3" key="1">
    <citation type="submission" date="2019-03" db="EMBL/GenBank/DDBJ databases">
        <title>The complete genome sequence of Neokomagataea sp. Jb2 NBRC113641.</title>
        <authorList>
            <person name="Chua K.-O."/>
            <person name="Chan K.-G."/>
            <person name="See-Too W.-S."/>
        </authorList>
    </citation>
    <scope>NUCLEOTIDE SEQUENCE [LARGE SCALE GENOMIC DNA]</scope>
    <source>
        <strain evidence="2 3">Jb2</strain>
    </source>
</reference>
<dbReference type="Pfam" id="PF01370">
    <property type="entry name" value="Epimerase"/>
    <property type="match status" value="1"/>
</dbReference>
<dbReference type="Gene3D" id="3.40.50.720">
    <property type="entry name" value="NAD(P)-binding Rossmann-like Domain"/>
    <property type="match status" value="1"/>
</dbReference>
<organism evidence="2 3">
    <name type="scientific">Oecophyllibacter saccharovorans</name>
    <dbReference type="NCBI Taxonomy" id="2558360"/>
    <lineage>
        <taxon>Bacteria</taxon>
        <taxon>Pseudomonadati</taxon>
        <taxon>Pseudomonadota</taxon>
        <taxon>Alphaproteobacteria</taxon>
        <taxon>Acetobacterales</taxon>
        <taxon>Acetobacteraceae</taxon>
        <taxon>Oecophyllibacter</taxon>
    </lineage>
</organism>
<keyword evidence="3" id="KW-1185">Reference proteome</keyword>
<dbReference type="RefSeq" id="WP_165600103.1">
    <property type="nucleotide sequence ID" value="NZ_SORZ01000001.1"/>
</dbReference>